<reference evidence="2 3" key="1">
    <citation type="submission" date="2019-03" db="EMBL/GenBank/DDBJ databases">
        <authorList>
            <person name="Gaulin E."/>
            <person name="Dumas B."/>
        </authorList>
    </citation>
    <scope>NUCLEOTIDE SEQUENCE [LARGE SCALE GENOMIC DNA]</scope>
    <source>
        <strain evidence="2">CBS 568.67</strain>
    </source>
</reference>
<dbReference type="AlphaFoldDB" id="A0A485KIW5"/>
<evidence type="ECO:0000313" key="1">
    <source>
        <dbReference type="EMBL" id="KAF0701718.1"/>
    </source>
</evidence>
<dbReference type="EMBL" id="VJMH01004989">
    <property type="protein sequence ID" value="KAF0701718.1"/>
    <property type="molecule type" value="Genomic_DNA"/>
</dbReference>
<evidence type="ECO:0000313" key="2">
    <source>
        <dbReference type="EMBL" id="VFT84764.1"/>
    </source>
</evidence>
<gene>
    <name evidence="2" type="primary">Aste57867_7871</name>
    <name evidence="1" type="ORF">As57867_007841</name>
    <name evidence="2" type="ORF">ASTE57867_7871</name>
</gene>
<dbReference type="OrthoDB" id="82001at2759"/>
<accession>A0A485KIW5</accession>
<evidence type="ECO:0000313" key="3">
    <source>
        <dbReference type="Proteomes" id="UP000332933"/>
    </source>
</evidence>
<keyword evidence="3" id="KW-1185">Reference proteome</keyword>
<dbReference type="SUPFAM" id="SSF56219">
    <property type="entry name" value="DNase I-like"/>
    <property type="match status" value="1"/>
</dbReference>
<protein>
    <submittedName>
        <fullName evidence="2">Aste57867_7871 protein</fullName>
    </submittedName>
</protein>
<proteinExistence type="predicted"/>
<dbReference type="Proteomes" id="UP000332933">
    <property type="component" value="Unassembled WGS sequence"/>
</dbReference>
<dbReference type="Gene3D" id="3.60.10.10">
    <property type="entry name" value="Endonuclease/exonuclease/phosphatase"/>
    <property type="match status" value="1"/>
</dbReference>
<sequence length="173" mass="19584">MQDYLSELPQEIVDWDPRLISINTNGFINSHRYILSQLSSSHDVTFVQETRFLTPSLHDKVAYHWNQITNHEGLLFFEPPLYPDVPTSPATGGLATLIHPHSPLKDATEFPHENPTLRGRYLQIRCTLGALTFVLHNVYAPWLAQTAQLFSTLCHATSLRTFSTLLVAISIAF</sequence>
<dbReference type="InterPro" id="IPR036691">
    <property type="entry name" value="Endo/exonu/phosph_ase_sf"/>
</dbReference>
<reference evidence="1" key="2">
    <citation type="submission" date="2019-06" db="EMBL/GenBank/DDBJ databases">
        <title>Genomics analysis of Aphanomyces spp. identifies a new class of oomycete effector associated with host adaptation.</title>
        <authorList>
            <person name="Gaulin E."/>
        </authorList>
    </citation>
    <scope>NUCLEOTIDE SEQUENCE</scope>
    <source>
        <strain evidence="1">CBS 578.67</strain>
    </source>
</reference>
<dbReference type="EMBL" id="CAADRA010005010">
    <property type="protein sequence ID" value="VFT84764.1"/>
    <property type="molecule type" value="Genomic_DNA"/>
</dbReference>
<name>A0A485KIW5_9STRA</name>
<organism evidence="2 3">
    <name type="scientific">Aphanomyces stellatus</name>
    <dbReference type="NCBI Taxonomy" id="120398"/>
    <lineage>
        <taxon>Eukaryota</taxon>
        <taxon>Sar</taxon>
        <taxon>Stramenopiles</taxon>
        <taxon>Oomycota</taxon>
        <taxon>Saprolegniomycetes</taxon>
        <taxon>Saprolegniales</taxon>
        <taxon>Verrucalvaceae</taxon>
        <taxon>Aphanomyces</taxon>
    </lineage>
</organism>